<keyword evidence="1" id="KW-0812">Transmembrane</keyword>
<feature type="transmembrane region" description="Helical" evidence="1">
    <location>
        <begin position="12"/>
        <end position="30"/>
    </location>
</feature>
<organism evidence="2 3">
    <name type="scientific">Amycolatopsis minnesotensis</name>
    <dbReference type="NCBI Taxonomy" id="337894"/>
    <lineage>
        <taxon>Bacteria</taxon>
        <taxon>Bacillati</taxon>
        <taxon>Actinomycetota</taxon>
        <taxon>Actinomycetes</taxon>
        <taxon>Pseudonocardiales</taxon>
        <taxon>Pseudonocardiaceae</taxon>
        <taxon>Amycolatopsis</taxon>
    </lineage>
</organism>
<protein>
    <submittedName>
        <fullName evidence="2">Uncharacterized protein</fullName>
    </submittedName>
</protein>
<feature type="transmembrane region" description="Helical" evidence="1">
    <location>
        <begin position="205"/>
        <end position="224"/>
    </location>
</feature>
<sequence>MSGQARGSQWTLAFLPAFPIVLLVLRLWQLSRQDLDTMLLLVQNVGPLDLVSSLVITLIWVPPVVVLTVRVLGLLYQVSAGADAKPSWLAGGADRTPDWAVAAAVMWAATAWQAQYLPVLAMVTAAIAGLTVRHRHPQRVRLIRAVCLLLPLGLAIAEYAWFGPAIVDAVHRGEIVVALLLLVPPLLAPLLAGPIPASVARSATHAPAAAGALIGPVVLGAIFLRAPVLPSVALELKPESGAPRGEIVLAGVVTVDDTMTTLLDDQGAVRFVPNDRVASKTLCAGAEQIPPSRVEAHGWLVGQSALQWVLPSRHTPRSGDPRCEGRPVKG</sequence>
<keyword evidence="3" id="KW-1185">Reference proteome</keyword>
<feature type="transmembrane region" description="Helical" evidence="1">
    <location>
        <begin position="175"/>
        <end position="193"/>
    </location>
</feature>
<name>A0ABN2RXN1_9PSEU</name>
<reference evidence="2 3" key="1">
    <citation type="journal article" date="2019" name="Int. J. Syst. Evol. Microbiol.">
        <title>The Global Catalogue of Microorganisms (GCM) 10K type strain sequencing project: providing services to taxonomists for standard genome sequencing and annotation.</title>
        <authorList>
            <consortium name="The Broad Institute Genomics Platform"/>
            <consortium name="The Broad Institute Genome Sequencing Center for Infectious Disease"/>
            <person name="Wu L."/>
            <person name="Ma J."/>
        </authorList>
    </citation>
    <scope>NUCLEOTIDE SEQUENCE [LARGE SCALE GENOMIC DNA]</scope>
    <source>
        <strain evidence="2 3">JCM 14545</strain>
    </source>
</reference>
<evidence type="ECO:0000256" key="1">
    <source>
        <dbReference type="SAM" id="Phobius"/>
    </source>
</evidence>
<accession>A0ABN2RXN1</accession>
<dbReference type="EMBL" id="BAAANN010000028">
    <property type="protein sequence ID" value="GAA1976495.1"/>
    <property type="molecule type" value="Genomic_DNA"/>
</dbReference>
<dbReference type="Proteomes" id="UP001501116">
    <property type="component" value="Unassembled WGS sequence"/>
</dbReference>
<evidence type="ECO:0000313" key="3">
    <source>
        <dbReference type="Proteomes" id="UP001501116"/>
    </source>
</evidence>
<proteinExistence type="predicted"/>
<comment type="caution">
    <text evidence="2">The sequence shown here is derived from an EMBL/GenBank/DDBJ whole genome shotgun (WGS) entry which is preliminary data.</text>
</comment>
<feature type="transmembrane region" description="Helical" evidence="1">
    <location>
        <begin position="142"/>
        <end position="163"/>
    </location>
</feature>
<keyword evidence="1" id="KW-0472">Membrane</keyword>
<evidence type="ECO:0000313" key="2">
    <source>
        <dbReference type="EMBL" id="GAA1976495.1"/>
    </source>
</evidence>
<keyword evidence="1" id="KW-1133">Transmembrane helix</keyword>
<feature type="transmembrane region" description="Helical" evidence="1">
    <location>
        <begin position="50"/>
        <end position="76"/>
    </location>
</feature>
<gene>
    <name evidence="2" type="ORF">GCM10009754_60180</name>
</gene>